<name>A0A1S6GKV9_9MYCO</name>
<accession>A0A1S6GKV9</accession>
<dbReference type="Pfam" id="PF06666">
    <property type="entry name" value="DUF1173"/>
    <property type="match status" value="1"/>
</dbReference>
<geneLocation type="plasmid" evidence="1">
    <name>pCBMA213_2</name>
</geneLocation>
<dbReference type="EMBL" id="KY349138">
    <property type="protein sequence ID" value="AQS22509.1"/>
    <property type="molecule type" value="Genomic_DNA"/>
</dbReference>
<proteinExistence type="predicted"/>
<dbReference type="RefSeq" id="WP_155909834.1">
    <property type="nucleotide sequence ID" value="NZ_KY349138.1"/>
</dbReference>
<sequence length="409" mass="45021">MFGNWVQIAGQKVPLADIREHPDRYGRLLATAREDRDAICLCRPTPLPLVTRMTKSGRLCLACWPHQGTWHHRRCAFHRLDPELSGRRGYSASAILETAAVTSIRFASPLTSAGSGTDGATSASSAGAGSRRTVGPLGLLHYLWEAAELTAWPPESGHRRWPAHELADVLDSCLISGQPAAQLTYVMPVYTAESAQANLARYDRFIDGLQTNDPGLRRGFVLAEIKAIHTARHGLSYQLAHQNPRRQVFVSAKLDERLRSSYRAAFSDAAHAVPSRQVGLFYVERSRGGYTTVVDAAVMLTNREYIPADSSYEVQKADALAAAGRAFIKPLTFDAGHDVVLPDFVLTDQEPSGFVEVWGLPGRDEYEARKARRQAHYQRSAADLIEWTVTDALPAVPRAPQDSRKLAAE</sequence>
<evidence type="ECO:0008006" key="2">
    <source>
        <dbReference type="Google" id="ProtNLM"/>
    </source>
</evidence>
<dbReference type="InterPro" id="IPR009553">
    <property type="entry name" value="DUF1173"/>
</dbReference>
<evidence type="ECO:0000313" key="1">
    <source>
        <dbReference type="EMBL" id="AQS22509.1"/>
    </source>
</evidence>
<dbReference type="AlphaFoldDB" id="A0A1S6GKV9"/>
<protein>
    <recommendedName>
        <fullName evidence="2">DUF1173 domain-containing protein</fullName>
    </recommendedName>
</protein>
<reference evidence="1" key="1">
    <citation type="submission" date="2016-12" db="EMBL/GenBank/DDBJ databases">
        <title>Complete plasmid sequence carrying type IV-like and type VII secretion systems from an atypical mycobacteria strain.</title>
        <authorList>
            <person name="Morgado S."/>
            <person name="Marin M."/>
            <person name="Fonseca E."/>
            <person name="Freitas F."/>
            <person name="Vicente A.C."/>
        </authorList>
    </citation>
    <scope>NUCLEOTIDE SEQUENCE</scope>
    <source>
        <strain evidence="1">CBMA 213</strain>
        <plasmid evidence="1">pCBMA213_2</plasmid>
    </source>
</reference>
<gene>
    <name evidence="1" type="ORF">pCBMA213_2_00145</name>
</gene>
<keyword evidence="1" id="KW-0614">Plasmid</keyword>
<organism evidence="1">
    <name type="scientific">Mycolicibacterium sp. CBMA 213</name>
    <dbReference type="NCBI Taxonomy" id="1968788"/>
    <lineage>
        <taxon>Bacteria</taxon>
        <taxon>Bacillati</taxon>
        <taxon>Actinomycetota</taxon>
        <taxon>Actinomycetes</taxon>
        <taxon>Mycobacteriales</taxon>
        <taxon>Mycobacteriaceae</taxon>
        <taxon>Mycolicibacterium</taxon>
    </lineage>
</organism>